<feature type="domain" description="DUF1330" evidence="1">
    <location>
        <begin position="2"/>
        <end position="95"/>
    </location>
</feature>
<organism evidence="2 3">
    <name type="scientific">Actinomycetospora termitidis</name>
    <dbReference type="NCBI Taxonomy" id="3053470"/>
    <lineage>
        <taxon>Bacteria</taxon>
        <taxon>Bacillati</taxon>
        <taxon>Actinomycetota</taxon>
        <taxon>Actinomycetes</taxon>
        <taxon>Pseudonocardiales</taxon>
        <taxon>Pseudonocardiaceae</taxon>
        <taxon>Actinomycetospora</taxon>
    </lineage>
</organism>
<keyword evidence="3" id="KW-1185">Reference proteome</keyword>
<dbReference type="Pfam" id="PF07045">
    <property type="entry name" value="DUF1330"/>
    <property type="match status" value="1"/>
</dbReference>
<dbReference type="Gene3D" id="3.30.70.100">
    <property type="match status" value="1"/>
</dbReference>
<accession>A0ABT7M6R1</accession>
<dbReference type="InterPro" id="IPR010753">
    <property type="entry name" value="DUF1330"/>
</dbReference>
<dbReference type="EMBL" id="JASVWF010000002">
    <property type="protein sequence ID" value="MDL5156131.1"/>
    <property type="molecule type" value="Genomic_DNA"/>
</dbReference>
<evidence type="ECO:0000313" key="3">
    <source>
        <dbReference type="Proteomes" id="UP001231924"/>
    </source>
</evidence>
<dbReference type="Proteomes" id="UP001231924">
    <property type="component" value="Unassembled WGS sequence"/>
</dbReference>
<dbReference type="InterPro" id="IPR011008">
    <property type="entry name" value="Dimeric_a/b-barrel"/>
</dbReference>
<comment type="caution">
    <text evidence="2">The sequence shown here is derived from an EMBL/GenBank/DDBJ whole genome shotgun (WGS) entry which is preliminary data.</text>
</comment>
<dbReference type="SUPFAM" id="SSF54909">
    <property type="entry name" value="Dimeric alpha+beta barrel"/>
    <property type="match status" value="1"/>
</dbReference>
<dbReference type="RefSeq" id="WP_286052377.1">
    <property type="nucleotide sequence ID" value="NZ_JASVWF010000002.1"/>
</dbReference>
<name>A0ABT7M6R1_9PSEU</name>
<gene>
    <name evidence="2" type="ORF">QRT03_09205</name>
</gene>
<evidence type="ECO:0000313" key="2">
    <source>
        <dbReference type="EMBL" id="MDL5156131.1"/>
    </source>
</evidence>
<sequence>MTAYLLSEIVTTDENLLDEYRSIARQAVAEFGGRYLVRNRTPEVLEGELDDGVTVVVLGFDTLDDARAFYTSSTYAPAIEVARKCMSRRIVIVEGTG</sequence>
<dbReference type="PANTHER" id="PTHR41521:SF4">
    <property type="entry name" value="BLR0684 PROTEIN"/>
    <property type="match status" value="1"/>
</dbReference>
<evidence type="ECO:0000259" key="1">
    <source>
        <dbReference type="Pfam" id="PF07045"/>
    </source>
</evidence>
<protein>
    <submittedName>
        <fullName evidence="2">DUF1330 domain-containing protein</fullName>
    </submittedName>
</protein>
<dbReference type="PANTHER" id="PTHR41521">
    <property type="match status" value="1"/>
</dbReference>
<reference evidence="2 3" key="1">
    <citation type="submission" date="2023-06" db="EMBL/GenBank/DDBJ databases">
        <title>Actinomycetospora Odt1-22.</title>
        <authorList>
            <person name="Supong K."/>
        </authorList>
    </citation>
    <scope>NUCLEOTIDE SEQUENCE [LARGE SCALE GENOMIC DNA]</scope>
    <source>
        <strain evidence="2 3">Odt1-22</strain>
    </source>
</reference>
<proteinExistence type="predicted"/>